<name>A0A9W7STJ6_9PEZI</name>
<dbReference type="GO" id="GO:0008270">
    <property type="term" value="F:zinc ion binding"/>
    <property type="evidence" value="ECO:0007669"/>
    <property type="project" value="UniProtKB-KW"/>
</dbReference>
<reference evidence="6 7" key="1">
    <citation type="journal article" date="2018" name="IMA Fungus">
        <title>IMA Genome-F 10: Nine draft genome sequences of Claviceps purpurea s.lat., including C. arundinis, C. humidiphila, and C. cf. spartinae, pseudomolecules for the pitch canker pathogen Fusarium circinatum, draft genome of Davidsoniella eucalypti, Grosmannia galeiformis, Quambalaria eucalypti, and Teratosphaeria destructans.</title>
        <authorList>
            <person name="Wingfield B.D."/>
            <person name="Liu M."/>
            <person name="Nguyen H.D."/>
            <person name="Lane F.A."/>
            <person name="Morgan S.W."/>
            <person name="De Vos L."/>
            <person name="Wilken P.M."/>
            <person name="Duong T.A."/>
            <person name="Aylward J."/>
            <person name="Coetzee M.P."/>
            <person name="Dadej K."/>
            <person name="De Beer Z.W."/>
            <person name="Findlay W."/>
            <person name="Havenga M."/>
            <person name="Kolarik M."/>
            <person name="Menzies J.G."/>
            <person name="Naidoo K."/>
            <person name="Pochopski O."/>
            <person name="Shoukouhi P."/>
            <person name="Santana Q.C."/>
            <person name="Seifert K.A."/>
            <person name="Soal N."/>
            <person name="Steenkamp E.T."/>
            <person name="Tatham C.T."/>
            <person name="van der Nest M.A."/>
            <person name="Wingfield M.J."/>
        </authorList>
    </citation>
    <scope>NUCLEOTIDE SEQUENCE [LARGE SCALE GENOMIC DNA]</scope>
    <source>
        <strain evidence="6">CMW44962</strain>
    </source>
</reference>
<gene>
    <name evidence="6" type="ORF">Tdes44962_MAKER09346</name>
</gene>
<comment type="caution">
    <text evidence="6">The sequence shown here is derived from an EMBL/GenBank/DDBJ whole genome shotgun (WGS) entry which is preliminary data.</text>
</comment>
<evidence type="ECO:0000313" key="6">
    <source>
        <dbReference type="EMBL" id="KAH9828395.1"/>
    </source>
</evidence>
<keyword evidence="2 4" id="KW-0863">Zinc-finger</keyword>
<dbReference type="Proteomes" id="UP001138500">
    <property type="component" value="Unassembled WGS sequence"/>
</dbReference>
<proteinExistence type="predicted"/>
<accession>A0A9W7STJ6</accession>
<evidence type="ECO:0000313" key="7">
    <source>
        <dbReference type="Proteomes" id="UP001138500"/>
    </source>
</evidence>
<dbReference type="OrthoDB" id="437457at2759"/>
<dbReference type="EMBL" id="RIBY02001601">
    <property type="protein sequence ID" value="KAH9828395.1"/>
    <property type="molecule type" value="Genomic_DNA"/>
</dbReference>
<evidence type="ECO:0000256" key="1">
    <source>
        <dbReference type="ARBA" id="ARBA00022723"/>
    </source>
</evidence>
<dbReference type="AlphaFoldDB" id="A0A9W7STJ6"/>
<reference evidence="6 7" key="2">
    <citation type="journal article" date="2021" name="Curr. Genet.">
        <title>Genetic response to nitrogen starvation in the aggressive Eucalyptus foliar pathogen Teratosphaeria destructans.</title>
        <authorList>
            <person name="Havenga M."/>
            <person name="Wingfield B.D."/>
            <person name="Wingfield M.J."/>
            <person name="Dreyer L.L."/>
            <person name="Roets F."/>
            <person name="Aylward J."/>
        </authorList>
    </citation>
    <scope>NUCLEOTIDE SEQUENCE [LARGE SCALE GENOMIC DNA]</scope>
    <source>
        <strain evidence="6">CMW44962</strain>
    </source>
</reference>
<keyword evidence="1" id="KW-0479">Metal-binding</keyword>
<keyword evidence="7" id="KW-1185">Reference proteome</keyword>
<evidence type="ECO:0000259" key="5">
    <source>
        <dbReference type="PROSITE" id="PS50865"/>
    </source>
</evidence>
<keyword evidence="3" id="KW-0862">Zinc</keyword>
<evidence type="ECO:0000256" key="2">
    <source>
        <dbReference type="ARBA" id="ARBA00022771"/>
    </source>
</evidence>
<organism evidence="6 7">
    <name type="scientific">Teratosphaeria destructans</name>
    <dbReference type="NCBI Taxonomy" id="418781"/>
    <lineage>
        <taxon>Eukaryota</taxon>
        <taxon>Fungi</taxon>
        <taxon>Dikarya</taxon>
        <taxon>Ascomycota</taxon>
        <taxon>Pezizomycotina</taxon>
        <taxon>Dothideomycetes</taxon>
        <taxon>Dothideomycetidae</taxon>
        <taxon>Mycosphaerellales</taxon>
        <taxon>Teratosphaeriaceae</taxon>
        <taxon>Teratosphaeria</taxon>
    </lineage>
</organism>
<sequence>MLRLCPKALRGVRAHHFHPARRSLSAGGLITGGGAQPSRGIHRTVPAAHPLRFIRSPALELHDHLSPRRDGLAQLEKAPRVDIQAMSRWMKNYRKSLPTMNGNVAARAELKDNEVGRRVLALLSKHDTLRTDLQAVRPMPRHLWKYCFSLAHLVVGAGDASRFVSWLQLAPDHPPPQSEAERIRFHEANAWKADVLSAIVHAELQWGITSSTTSPSADSAIDLWLALWRDFEGHTHAAQARDESPTPWSVLVPAMSGLAQGLAKRKFPGTSPEKYEAFAAIVVRQRLPDDQEFEDAKREIARELEMAVQQDISIPKHHSSINTAIHARLLATMGRLDCRSNNGGHSCELCNYPLWCNSTCQREKWATHVKACEESRKPKPPRPLTRCASVVYVTPPPNAFGSILLENWHNKSASWRDVPLAHVVGLPLRYAAFDPTEANSTGAPYNCILSIFHTCFDTNSSNLFHSPDMLRGIVCFGRSDGKTLIGQHLKLLQMFITGAVQWVQQSPTKEEADRRLKRTFRKEAFRKFWVELRRMKGWWDIDDPFEDEADAVDRVPLQLTPCSLSPLEQQTFPPQQAWPPQSADGMNATAMDAFNERGRMLQQLPQSLPYASLLDQSQFAPLDTFSPGLLETSISMMGGAKSDSLDNQALVLQPALETLSGDPYFDQPASSDRMSLDLAQQPPGVSSSDTFKFFDQGCVSQQYLLSPPESLHLDQFAMADTISSGFSAQPGYSMDSSTVVSSQLAVTMNTSPGSSCHKEGQPDTLSVGFTPQSTDAMGTSIGSPFHHQDQQTQHCDYLRDFADPTQAMETASRRQGVDEVPWLPIDDEFVWEPFQL</sequence>
<evidence type="ECO:0000256" key="4">
    <source>
        <dbReference type="PROSITE-ProRule" id="PRU00134"/>
    </source>
</evidence>
<protein>
    <recommendedName>
        <fullName evidence="5">MYND-type domain-containing protein</fullName>
    </recommendedName>
</protein>
<dbReference type="PROSITE" id="PS50865">
    <property type="entry name" value="ZF_MYND_2"/>
    <property type="match status" value="1"/>
</dbReference>
<evidence type="ECO:0000256" key="3">
    <source>
        <dbReference type="ARBA" id="ARBA00022833"/>
    </source>
</evidence>
<feature type="domain" description="MYND-type" evidence="5">
    <location>
        <begin position="335"/>
        <end position="372"/>
    </location>
</feature>
<dbReference type="InterPro" id="IPR002893">
    <property type="entry name" value="Znf_MYND"/>
</dbReference>